<gene>
    <name evidence="2" type="ORF">MLIT_40790</name>
</gene>
<dbReference type="AlphaFoldDB" id="A0AAD1IS25"/>
<evidence type="ECO:0000259" key="1">
    <source>
        <dbReference type="Pfam" id="PF04101"/>
    </source>
</evidence>
<dbReference type="Proteomes" id="UP000466607">
    <property type="component" value="Chromosome"/>
</dbReference>
<dbReference type="EMBL" id="AP022586">
    <property type="protein sequence ID" value="BBY18487.1"/>
    <property type="molecule type" value="Genomic_DNA"/>
</dbReference>
<evidence type="ECO:0000313" key="2">
    <source>
        <dbReference type="EMBL" id="BBY18487.1"/>
    </source>
</evidence>
<dbReference type="SUPFAM" id="SSF53756">
    <property type="entry name" value="UDP-Glycosyltransferase/glycogen phosphorylase"/>
    <property type="match status" value="1"/>
</dbReference>
<organism evidence="2 3">
    <name type="scientific">Mycolicibacterium litorale</name>
    <dbReference type="NCBI Taxonomy" id="758802"/>
    <lineage>
        <taxon>Bacteria</taxon>
        <taxon>Bacillati</taxon>
        <taxon>Actinomycetota</taxon>
        <taxon>Actinomycetes</taxon>
        <taxon>Mycobacteriales</taxon>
        <taxon>Mycobacteriaceae</taxon>
        <taxon>Mycolicibacterium</taxon>
    </lineage>
</organism>
<accession>A0AAD1IS25</accession>
<evidence type="ECO:0000313" key="3">
    <source>
        <dbReference type="Proteomes" id="UP000466607"/>
    </source>
</evidence>
<dbReference type="GO" id="GO:0016758">
    <property type="term" value="F:hexosyltransferase activity"/>
    <property type="evidence" value="ECO:0007669"/>
    <property type="project" value="InterPro"/>
</dbReference>
<sequence length="328" mass="34348">MIGYYVHHHGRGHTARAMAIIGHLTEEVVFFSSAPRPRELDSDVGWVQLPLDVPGGEGQVADPTANGRLHWAPLRVDGLADRSAVLVNAIATLRPRRMVVDVSVEVALLCRLAGVPVTVMAMPGERGDAVHGLGYDIADEIVAPWSSEVYRPDWLARHDGKTHYVGVISRFEGAPLATPSPSRPTTGLLLAGAGGSTAPADALDQLRRGAPDFRWVAAGGDAGWVEELWPLLSGAGVVVTHAGQSAIADVAAASVAAVVIPQHRPFGEQHSTAAALADAGVVATAPVWPRPDEWAPLITTARARSTGDQWRRLQGAGAAARAAAVIAA</sequence>
<keyword evidence="3" id="KW-1185">Reference proteome</keyword>
<proteinExistence type="predicted"/>
<name>A0AAD1IS25_9MYCO</name>
<feature type="domain" description="Glycosyl transferase family 28 C-terminal" evidence="1">
    <location>
        <begin position="231"/>
        <end position="281"/>
    </location>
</feature>
<dbReference type="InterPro" id="IPR007235">
    <property type="entry name" value="Glyco_trans_28_C"/>
</dbReference>
<dbReference type="RefSeq" id="WP_134058521.1">
    <property type="nucleotide sequence ID" value="NZ_JACKVO010000011.1"/>
</dbReference>
<dbReference type="Gene3D" id="3.40.50.2000">
    <property type="entry name" value="Glycogen Phosphorylase B"/>
    <property type="match status" value="1"/>
</dbReference>
<dbReference type="Pfam" id="PF04101">
    <property type="entry name" value="Glyco_tran_28_C"/>
    <property type="match status" value="1"/>
</dbReference>
<reference evidence="2 3" key="1">
    <citation type="journal article" date="2019" name="Emerg. Microbes Infect.">
        <title>Comprehensive subspecies identification of 175 nontuberculous mycobacteria species based on 7547 genomic profiles.</title>
        <authorList>
            <person name="Matsumoto Y."/>
            <person name="Kinjo T."/>
            <person name="Motooka D."/>
            <person name="Nabeya D."/>
            <person name="Jung N."/>
            <person name="Uechi K."/>
            <person name="Horii T."/>
            <person name="Iida T."/>
            <person name="Fujita J."/>
            <person name="Nakamura S."/>
        </authorList>
    </citation>
    <scope>NUCLEOTIDE SEQUENCE [LARGE SCALE GENOMIC DNA]</scope>
    <source>
        <strain evidence="2 3">JCM 17423</strain>
    </source>
</reference>
<protein>
    <recommendedName>
        <fullName evidence="1">Glycosyl transferase family 28 C-terminal domain-containing protein</fullName>
    </recommendedName>
</protein>